<evidence type="ECO:0000313" key="4">
    <source>
        <dbReference type="Proteomes" id="UP000647860"/>
    </source>
</evidence>
<accession>A0ABQ4I6G8</accession>
<sequence length="199" mass="20899">MEVTRVRTSRILSWSLAGCLLVTSAACSADDAGQEEPRPPVPATSLADPDTTGSGQAGDAVVSCSAAVEALREPPDGYRIVGADVAVPDREVIEAQESEKPDPAARLFAKWGLVVRVGAVVDLRVGPGWEDRARVGWGRPAVLAVSVQVQACVPDDDQARWLAFVGGTWVAQPTCLPLTIRSQGRTSQVRLGIGVACDT</sequence>
<keyword evidence="4" id="KW-1185">Reference proteome</keyword>
<gene>
    <name evidence="3" type="ORF">Vgi01_01270</name>
</gene>
<evidence type="ECO:0008006" key="5">
    <source>
        <dbReference type="Google" id="ProtNLM"/>
    </source>
</evidence>
<dbReference type="Proteomes" id="UP000647860">
    <property type="component" value="Unassembled WGS sequence"/>
</dbReference>
<reference evidence="3 4" key="1">
    <citation type="submission" date="2021-01" db="EMBL/GenBank/DDBJ databases">
        <title>Whole genome shotgun sequence of Verrucosispora gifhornensis NBRC 16317.</title>
        <authorList>
            <person name="Komaki H."/>
            <person name="Tamura T."/>
        </authorList>
    </citation>
    <scope>NUCLEOTIDE SEQUENCE [LARGE SCALE GENOMIC DNA]</scope>
    <source>
        <strain evidence="3 4">NBRC 16317</strain>
    </source>
</reference>
<protein>
    <recommendedName>
        <fullName evidence="5">Lipoprotein</fullName>
    </recommendedName>
</protein>
<name>A0ABQ4I6G8_9ACTN</name>
<feature type="signal peptide" evidence="2">
    <location>
        <begin position="1"/>
        <end position="29"/>
    </location>
</feature>
<evidence type="ECO:0000313" key="3">
    <source>
        <dbReference type="EMBL" id="GIJ13443.1"/>
    </source>
</evidence>
<keyword evidence="2" id="KW-0732">Signal</keyword>
<feature type="region of interest" description="Disordered" evidence="1">
    <location>
        <begin position="30"/>
        <end position="58"/>
    </location>
</feature>
<evidence type="ECO:0000256" key="2">
    <source>
        <dbReference type="SAM" id="SignalP"/>
    </source>
</evidence>
<comment type="caution">
    <text evidence="3">The sequence shown here is derived from an EMBL/GenBank/DDBJ whole genome shotgun (WGS) entry which is preliminary data.</text>
</comment>
<feature type="chain" id="PRO_5047166777" description="Lipoprotein" evidence="2">
    <location>
        <begin position="30"/>
        <end position="199"/>
    </location>
</feature>
<dbReference type="PROSITE" id="PS51257">
    <property type="entry name" value="PROKAR_LIPOPROTEIN"/>
    <property type="match status" value="1"/>
</dbReference>
<proteinExistence type="predicted"/>
<dbReference type="EMBL" id="BOPA01000002">
    <property type="protein sequence ID" value="GIJ13443.1"/>
    <property type="molecule type" value="Genomic_DNA"/>
</dbReference>
<organism evidence="3 4">
    <name type="scientific">Micromonospora gifhornensis</name>
    <dbReference type="NCBI Taxonomy" id="84594"/>
    <lineage>
        <taxon>Bacteria</taxon>
        <taxon>Bacillati</taxon>
        <taxon>Actinomycetota</taxon>
        <taxon>Actinomycetes</taxon>
        <taxon>Micromonosporales</taxon>
        <taxon>Micromonosporaceae</taxon>
        <taxon>Micromonospora</taxon>
    </lineage>
</organism>
<evidence type="ECO:0000256" key="1">
    <source>
        <dbReference type="SAM" id="MobiDB-lite"/>
    </source>
</evidence>